<proteinExistence type="predicted"/>
<gene>
    <name evidence="1" type="ORF">V6N11_068179</name>
</gene>
<evidence type="ECO:0000313" key="1">
    <source>
        <dbReference type="EMBL" id="KAK9028372.1"/>
    </source>
</evidence>
<name>A0ABR2STX7_9ROSI</name>
<comment type="caution">
    <text evidence="1">The sequence shown here is derived from an EMBL/GenBank/DDBJ whole genome shotgun (WGS) entry which is preliminary data.</text>
</comment>
<reference evidence="1 2" key="1">
    <citation type="journal article" date="2024" name="G3 (Bethesda)">
        <title>Genome assembly of Hibiscus sabdariffa L. provides insights into metabolisms of medicinal natural products.</title>
        <authorList>
            <person name="Kim T."/>
        </authorList>
    </citation>
    <scope>NUCLEOTIDE SEQUENCE [LARGE SCALE GENOMIC DNA]</scope>
    <source>
        <strain evidence="1">TK-2024</strain>
        <tissue evidence="1">Old leaves</tissue>
    </source>
</reference>
<sequence length="94" mass="11054">MSLAIRTSIVYPHGCRKKYCRRLMKLVLGDSDDIWATRFTVFYWLLWKQRCNTIFGNVVLQGMTLVKYGDQIATGFAVAHTCRYKMKTTQRVPW</sequence>
<dbReference type="Proteomes" id="UP001396334">
    <property type="component" value="Unassembled WGS sequence"/>
</dbReference>
<accession>A0ABR2STX7</accession>
<keyword evidence="2" id="KW-1185">Reference proteome</keyword>
<evidence type="ECO:0000313" key="2">
    <source>
        <dbReference type="Proteomes" id="UP001396334"/>
    </source>
</evidence>
<organism evidence="1 2">
    <name type="scientific">Hibiscus sabdariffa</name>
    <name type="common">roselle</name>
    <dbReference type="NCBI Taxonomy" id="183260"/>
    <lineage>
        <taxon>Eukaryota</taxon>
        <taxon>Viridiplantae</taxon>
        <taxon>Streptophyta</taxon>
        <taxon>Embryophyta</taxon>
        <taxon>Tracheophyta</taxon>
        <taxon>Spermatophyta</taxon>
        <taxon>Magnoliopsida</taxon>
        <taxon>eudicotyledons</taxon>
        <taxon>Gunneridae</taxon>
        <taxon>Pentapetalae</taxon>
        <taxon>rosids</taxon>
        <taxon>malvids</taxon>
        <taxon>Malvales</taxon>
        <taxon>Malvaceae</taxon>
        <taxon>Malvoideae</taxon>
        <taxon>Hibiscus</taxon>
    </lineage>
</organism>
<dbReference type="EMBL" id="JBBPBN010000012">
    <property type="protein sequence ID" value="KAK9028372.1"/>
    <property type="molecule type" value="Genomic_DNA"/>
</dbReference>
<protein>
    <submittedName>
        <fullName evidence="1">Uncharacterized protein</fullName>
    </submittedName>
</protein>